<dbReference type="Proteomes" id="UP000663824">
    <property type="component" value="Unassembled WGS sequence"/>
</dbReference>
<dbReference type="EMBL" id="CAJNOW010000165">
    <property type="protein sequence ID" value="CAF1259022.1"/>
    <property type="molecule type" value="Genomic_DNA"/>
</dbReference>
<keyword evidence="2" id="KW-0812">Transmembrane</keyword>
<feature type="transmembrane region" description="Helical" evidence="2">
    <location>
        <begin position="613"/>
        <end position="637"/>
    </location>
</feature>
<reference evidence="3" key="1">
    <citation type="submission" date="2021-02" db="EMBL/GenBank/DDBJ databases">
        <authorList>
            <person name="Nowell W R."/>
        </authorList>
    </citation>
    <scope>NUCLEOTIDE SEQUENCE</scope>
</reference>
<dbReference type="Pfam" id="PF00805">
    <property type="entry name" value="Pentapeptide"/>
    <property type="match status" value="1"/>
</dbReference>
<dbReference type="PANTHER" id="PTHR47485:SF1">
    <property type="entry name" value="THYLAKOID LUMENAL 17.4 KDA PROTEIN, CHLOROPLASTIC"/>
    <property type="match status" value="1"/>
</dbReference>
<evidence type="ECO:0000256" key="2">
    <source>
        <dbReference type="SAM" id="Phobius"/>
    </source>
</evidence>
<dbReference type="EMBL" id="CAJOBI010005655">
    <property type="protein sequence ID" value="CAF4038445.1"/>
    <property type="molecule type" value="Genomic_DNA"/>
</dbReference>
<dbReference type="InterPro" id="IPR001646">
    <property type="entry name" value="5peptide_repeat"/>
</dbReference>
<name>A0A815AG36_9BILA</name>
<dbReference type="Gene3D" id="2.160.20.80">
    <property type="entry name" value="E3 ubiquitin-protein ligase SopA"/>
    <property type="match status" value="1"/>
</dbReference>
<dbReference type="Proteomes" id="UP000663834">
    <property type="component" value="Unassembled WGS sequence"/>
</dbReference>
<dbReference type="SUPFAM" id="SSF141571">
    <property type="entry name" value="Pentapeptide repeat-like"/>
    <property type="match status" value="1"/>
</dbReference>
<organism evidence="3 7">
    <name type="scientific">Rotaria magnacalcarata</name>
    <dbReference type="NCBI Taxonomy" id="392030"/>
    <lineage>
        <taxon>Eukaryota</taxon>
        <taxon>Metazoa</taxon>
        <taxon>Spiralia</taxon>
        <taxon>Gnathifera</taxon>
        <taxon>Rotifera</taxon>
        <taxon>Eurotatoria</taxon>
        <taxon>Bdelloidea</taxon>
        <taxon>Philodinida</taxon>
        <taxon>Philodinidae</taxon>
        <taxon>Rotaria</taxon>
    </lineage>
</organism>
<dbReference type="EMBL" id="CAJNRE010002966">
    <property type="protein sequence ID" value="CAF2000013.1"/>
    <property type="molecule type" value="Genomic_DNA"/>
</dbReference>
<feature type="transmembrane region" description="Helical" evidence="2">
    <location>
        <begin position="17"/>
        <end position="36"/>
    </location>
</feature>
<dbReference type="PANTHER" id="PTHR47485">
    <property type="entry name" value="THYLAKOID LUMENAL 17.4 KDA PROTEIN, CHLOROPLASTIC"/>
    <property type="match status" value="1"/>
</dbReference>
<keyword evidence="1" id="KW-0677">Repeat</keyword>
<proteinExistence type="predicted"/>
<dbReference type="AlphaFoldDB" id="A0A815AG36"/>
<dbReference type="OrthoDB" id="10327857at2759"/>
<keyword evidence="2" id="KW-1133">Transmembrane helix</keyword>
<evidence type="ECO:0000313" key="5">
    <source>
        <dbReference type="EMBL" id="CAF4038445.1"/>
    </source>
</evidence>
<evidence type="ECO:0000313" key="3">
    <source>
        <dbReference type="EMBL" id="CAF1259022.1"/>
    </source>
</evidence>
<accession>A0A815AG36</accession>
<dbReference type="Proteomes" id="UP000676336">
    <property type="component" value="Unassembled WGS sequence"/>
</dbReference>
<evidence type="ECO:0000313" key="7">
    <source>
        <dbReference type="Proteomes" id="UP000663834"/>
    </source>
</evidence>
<gene>
    <name evidence="6" type="ORF">BYL167_LOCUS26202</name>
    <name evidence="3" type="ORF">KQP761_LOCUS2692</name>
    <name evidence="4" type="ORF">MBJ925_LOCUS8185</name>
    <name evidence="5" type="ORF">SMN809_LOCUS13965</name>
</gene>
<comment type="caution">
    <text evidence="3">The sequence shown here is derived from an EMBL/GenBank/DDBJ whole genome shotgun (WGS) entry which is preliminary data.</text>
</comment>
<protein>
    <submittedName>
        <fullName evidence="3">Uncharacterized protein</fullName>
    </submittedName>
</protein>
<evidence type="ECO:0000313" key="4">
    <source>
        <dbReference type="EMBL" id="CAF2000013.1"/>
    </source>
</evidence>
<evidence type="ECO:0000256" key="1">
    <source>
        <dbReference type="ARBA" id="ARBA00022737"/>
    </source>
</evidence>
<keyword evidence="2" id="KW-0472">Membrane</keyword>
<sequence>MLSHQIFGFKCKDILKFISYLLLPIILGVFALVITLQQQQLLKQQHEEDREISALQREQDKFFNDQKYQNELLDTYINDMITLLKESNGSLTSNEITATIARIKTLDIFRQLDAQRNARIIRVLHDAKQLTETQEHSALDLSTAKLCDIDFRHMAINEKQLHELFLMGVFLSNASFINMDMKFVSFAKTAFDKADFSGISTDLSDTKTLYANFQKASCIAARFNRSMLSYSNFWRSNLKHASFHSADLTNAIFTDANLYGAQFQYARITDMQLQSTLSIQDAILPNGTRAEDRNLINNGHADCTISPVDNWALLTGNVITAMSSTNDTNCQFMLQTFAMGATVMQRVNLSFKWDPNTWPHSQAVLSANMGSNVFIQLRGINEIGHIHSQQKLNSTQRFISLVLNRDMHQLEVIIGFEALVKNSSKSNSWCDDIKLFIVYGTDLEFIQDTSTTTSMITAVLPAYKLFTVFNVFNDMIFNPDDATTVENIGRKLSAAINLGFQCLNDVSKPQCSLSSQRKWHTIFDYNITIISPIVLISSHTDNPRRYMVSYTVMDISKNALLPGTQVIMAIDKVPNDQKLILFGFTIVNNTFVQSPFNSSFTVFTTTSPKTDKLWIILIFLELMALFLFFIGLYFCLYCKFRKRENDKPIA</sequence>
<dbReference type="Proteomes" id="UP000681967">
    <property type="component" value="Unassembled WGS sequence"/>
</dbReference>
<evidence type="ECO:0000313" key="6">
    <source>
        <dbReference type="EMBL" id="CAF4267826.1"/>
    </source>
</evidence>
<dbReference type="EMBL" id="CAJOBH010029261">
    <property type="protein sequence ID" value="CAF4267826.1"/>
    <property type="molecule type" value="Genomic_DNA"/>
</dbReference>